<dbReference type="RefSeq" id="XP_015177823.1">
    <property type="nucleotide sequence ID" value="XM_015322337.1"/>
</dbReference>
<dbReference type="InterPro" id="IPR012576">
    <property type="entry name" value="NDUFB3"/>
</dbReference>
<evidence type="ECO:0000256" key="3">
    <source>
        <dbReference type="ARBA" id="ARBA00005667"/>
    </source>
</evidence>
<dbReference type="PANTHER" id="PTHR15082">
    <property type="entry name" value="NADH-UBIQUINONE OXIDOREDUCTASE B12 SUBUNIT"/>
    <property type="match status" value="1"/>
</dbReference>
<sequence>MGGHGHAHDSVKIPSPDSYKIEDYPMAVKFQERLAKEGLKDPWLRNELWRLHPKFKTKGQRAMMLCFRGWKLGVPAFLITIGIEEFLRQGKKDQHGHDSHH</sequence>
<comment type="function">
    <text evidence="1">Accessory subunit of the mitochondrial membrane respiratory chain NADH dehydrogenase (Complex I), that is believed not to be involved in catalysis. Complex I functions in the transfer of electrons from NADH to the respiratory chain. The immediate electron acceptor for the enzyme is believed to be ubiquinone.</text>
</comment>
<dbReference type="RefSeq" id="XP_015177824.1">
    <property type="nucleotide sequence ID" value="XM_015322338.1"/>
</dbReference>
<keyword evidence="6" id="KW-0679">Respiratory chain</keyword>
<evidence type="ECO:0000256" key="6">
    <source>
        <dbReference type="ARBA" id="ARBA00022660"/>
    </source>
</evidence>
<evidence type="ECO:0000256" key="11">
    <source>
        <dbReference type="ARBA" id="ARBA00023128"/>
    </source>
</evidence>
<evidence type="ECO:0000256" key="10">
    <source>
        <dbReference type="ARBA" id="ARBA00022989"/>
    </source>
</evidence>
<evidence type="ECO:0000256" key="8">
    <source>
        <dbReference type="ARBA" id="ARBA00022792"/>
    </source>
</evidence>
<comment type="similarity">
    <text evidence="3">Belongs to the complex I NDUFB3 subunit family.</text>
</comment>
<accession>A0ABM1IC87</accession>
<protein>
    <recommendedName>
        <fullName evidence="4">NADH dehydrogenase [ubiquinone] 1 beta subcomplex subunit 3</fullName>
    </recommendedName>
    <alternativeName>
        <fullName evidence="13">Complex I-B12</fullName>
    </alternativeName>
    <alternativeName>
        <fullName evidence="14">NADH-ubiquinone oxidoreductase B12 subunit</fullName>
    </alternativeName>
</protein>
<organism evidence="15 17">
    <name type="scientific">Polistes dominula</name>
    <name type="common">European paper wasp</name>
    <name type="synonym">Vespa dominula</name>
    <dbReference type="NCBI Taxonomy" id="743375"/>
    <lineage>
        <taxon>Eukaryota</taxon>
        <taxon>Metazoa</taxon>
        <taxon>Ecdysozoa</taxon>
        <taxon>Arthropoda</taxon>
        <taxon>Hexapoda</taxon>
        <taxon>Insecta</taxon>
        <taxon>Pterygota</taxon>
        <taxon>Neoptera</taxon>
        <taxon>Endopterygota</taxon>
        <taxon>Hymenoptera</taxon>
        <taxon>Apocrita</taxon>
        <taxon>Aculeata</taxon>
        <taxon>Vespoidea</taxon>
        <taxon>Vespidae</taxon>
        <taxon>Polistinae</taxon>
        <taxon>Polistini</taxon>
        <taxon>Polistes</taxon>
    </lineage>
</organism>
<name>A0ABM1IC87_POLDO</name>
<keyword evidence="5" id="KW-0813">Transport</keyword>
<evidence type="ECO:0000256" key="14">
    <source>
        <dbReference type="ARBA" id="ARBA00032688"/>
    </source>
</evidence>
<comment type="subcellular location">
    <subcellularLocation>
        <location evidence="2">Mitochondrion inner membrane</location>
        <topology evidence="2">Single-pass membrane protein</topology>
        <orientation evidence="2">Matrix side</orientation>
    </subcellularLocation>
</comment>
<dbReference type="PANTHER" id="PTHR15082:SF2">
    <property type="entry name" value="NADH DEHYDROGENASE [UBIQUINONE] 1 BETA SUBCOMPLEX SUBUNIT 3"/>
    <property type="match status" value="1"/>
</dbReference>
<keyword evidence="7" id="KW-0812">Transmembrane</keyword>
<keyword evidence="9" id="KW-0249">Electron transport</keyword>
<evidence type="ECO:0000313" key="15">
    <source>
        <dbReference type="Proteomes" id="UP000694924"/>
    </source>
</evidence>
<keyword evidence="15" id="KW-1185">Reference proteome</keyword>
<evidence type="ECO:0000313" key="17">
    <source>
        <dbReference type="RefSeq" id="XP_015177824.1"/>
    </source>
</evidence>
<keyword evidence="8" id="KW-0999">Mitochondrion inner membrane</keyword>
<keyword evidence="12" id="KW-0472">Membrane</keyword>
<evidence type="ECO:0000256" key="1">
    <source>
        <dbReference type="ARBA" id="ARBA00003195"/>
    </source>
</evidence>
<dbReference type="GeneID" id="107067118"/>
<keyword evidence="10" id="KW-1133">Transmembrane helix</keyword>
<evidence type="ECO:0000313" key="16">
    <source>
        <dbReference type="RefSeq" id="XP_015177823.1"/>
    </source>
</evidence>
<proteinExistence type="inferred from homology"/>
<dbReference type="Proteomes" id="UP000694924">
    <property type="component" value="Unplaced"/>
</dbReference>
<evidence type="ECO:0000256" key="7">
    <source>
        <dbReference type="ARBA" id="ARBA00022692"/>
    </source>
</evidence>
<gene>
    <name evidence="16 17" type="primary">LOC107067118</name>
</gene>
<evidence type="ECO:0000256" key="13">
    <source>
        <dbReference type="ARBA" id="ARBA00030217"/>
    </source>
</evidence>
<dbReference type="Pfam" id="PF08122">
    <property type="entry name" value="NDUF_B12"/>
    <property type="match status" value="1"/>
</dbReference>
<evidence type="ECO:0000256" key="12">
    <source>
        <dbReference type="ARBA" id="ARBA00023136"/>
    </source>
</evidence>
<reference evidence="16 17" key="1">
    <citation type="submission" date="2025-05" db="UniProtKB">
        <authorList>
            <consortium name="RefSeq"/>
        </authorList>
    </citation>
    <scope>IDENTIFICATION</scope>
    <source>
        <tissue evidence="16 17">Whole body</tissue>
    </source>
</reference>
<evidence type="ECO:0000256" key="4">
    <source>
        <dbReference type="ARBA" id="ARBA00018680"/>
    </source>
</evidence>
<evidence type="ECO:0000256" key="2">
    <source>
        <dbReference type="ARBA" id="ARBA00004298"/>
    </source>
</evidence>
<keyword evidence="11" id="KW-0496">Mitochondrion</keyword>
<evidence type="ECO:0000256" key="9">
    <source>
        <dbReference type="ARBA" id="ARBA00022982"/>
    </source>
</evidence>
<evidence type="ECO:0000256" key="5">
    <source>
        <dbReference type="ARBA" id="ARBA00022448"/>
    </source>
</evidence>